<dbReference type="InterPro" id="IPR019786">
    <property type="entry name" value="Zinc_finger_PHD-type_CS"/>
</dbReference>
<evidence type="ECO:0000259" key="5">
    <source>
        <dbReference type="PROSITE" id="PS50016"/>
    </source>
</evidence>
<evidence type="ECO:0000256" key="3">
    <source>
        <dbReference type="ARBA" id="ARBA00022833"/>
    </source>
</evidence>
<evidence type="ECO:0000313" key="6">
    <source>
        <dbReference type="EMBL" id="KAK7865961.1"/>
    </source>
</evidence>
<keyword evidence="3" id="KW-0862">Zinc</keyword>
<dbReference type="InterPro" id="IPR011011">
    <property type="entry name" value="Znf_FYVE_PHD"/>
</dbReference>
<comment type="caution">
    <text evidence="6">The sequence shown here is derived from an EMBL/GenBank/DDBJ whole genome shotgun (WGS) entry which is preliminary data.</text>
</comment>
<dbReference type="AlphaFoldDB" id="A0AAN9VNH3"/>
<dbReference type="CDD" id="cd15489">
    <property type="entry name" value="PHD_SF"/>
    <property type="match status" value="1"/>
</dbReference>
<feature type="domain" description="PHD-type" evidence="5">
    <location>
        <begin position="2"/>
        <end position="60"/>
    </location>
</feature>
<dbReference type="PROSITE" id="PS50016">
    <property type="entry name" value="ZF_PHD_2"/>
    <property type="match status" value="1"/>
</dbReference>
<organism evidence="6 7">
    <name type="scientific">Gryllus longicercus</name>
    <dbReference type="NCBI Taxonomy" id="2509291"/>
    <lineage>
        <taxon>Eukaryota</taxon>
        <taxon>Metazoa</taxon>
        <taxon>Ecdysozoa</taxon>
        <taxon>Arthropoda</taxon>
        <taxon>Hexapoda</taxon>
        <taxon>Insecta</taxon>
        <taxon>Pterygota</taxon>
        <taxon>Neoptera</taxon>
        <taxon>Polyneoptera</taxon>
        <taxon>Orthoptera</taxon>
        <taxon>Ensifera</taxon>
        <taxon>Gryllidea</taxon>
        <taxon>Grylloidea</taxon>
        <taxon>Gryllidae</taxon>
        <taxon>Gryllinae</taxon>
        <taxon>Gryllus</taxon>
    </lineage>
</organism>
<dbReference type="Gene3D" id="3.30.40.10">
    <property type="entry name" value="Zinc/RING finger domain, C3HC4 (zinc finger)"/>
    <property type="match status" value="1"/>
</dbReference>
<evidence type="ECO:0000313" key="7">
    <source>
        <dbReference type="Proteomes" id="UP001378592"/>
    </source>
</evidence>
<keyword evidence="2 4" id="KW-0863">Zinc-finger</keyword>
<reference evidence="6 7" key="1">
    <citation type="submission" date="2024-03" db="EMBL/GenBank/DDBJ databases">
        <title>The genome assembly and annotation of the cricket Gryllus longicercus Weissman &amp; Gray.</title>
        <authorList>
            <person name="Szrajer S."/>
            <person name="Gray D."/>
            <person name="Ylla G."/>
        </authorList>
    </citation>
    <scope>NUCLEOTIDE SEQUENCE [LARGE SCALE GENOMIC DNA]</scope>
    <source>
        <strain evidence="6">DAG 2021-001</strain>
        <tissue evidence="6">Whole body minus gut</tissue>
    </source>
</reference>
<gene>
    <name evidence="6" type="ORF">R5R35_012905</name>
</gene>
<dbReference type="PROSITE" id="PS01359">
    <property type="entry name" value="ZF_PHD_1"/>
    <property type="match status" value="1"/>
</dbReference>
<dbReference type="InterPro" id="IPR013083">
    <property type="entry name" value="Znf_RING/FYVE/PHD"/>
</dbReference>
<sequence length="257" mass="29348">MAEICCICEESVDENGKFFECDSCKRYLHVICAELTASEVKCLELRKRVMSFFCVDCKSSMRSLPQLLAQFNKLSLLVDDLTKRLDAAESNQRVKSNDDDELAHEISERVLRKNNLIVYNVTEPNTGTIDERSLSDVNTVLENFKKCCDFDSSSIVKVFRLGKFRDNINRPIKVIFSNAIIPLNILKNKNICANSVKIVNDLTLMQRNKLKSLRSELDVLNKDSEIKTIRYIQGQPRIVDIKKGNKNNSSTLQSKNN</sequence>
<keyword evidence="7" id="KW-1185">Reference proteome</keyword>
<dbReference type="Proteomes" id="UP001378592">
    <property type="component" value="Unassembled WGS sequence"/>
</dbReference>
<keyword evidence="1" id="KW-0479">Metal-binding</keyword>
<name>A0AAN9VNH3_9ORTH</name>
<dbReference type="GO" id="GO:0008270">
    <property type="term" value="F:zinc ion binding"/>
    <property type="evidence" value="ECO:0007669"/>
    <property type="project" value="UniProtKB-KW"/>
</dbReference>
<protein>
    <recommendedName>
        <fullName evidence="5">PHD-type domain-containing protein</fullName>
    </recommendedName>
</protein>
<dbReference type="InterPro" id="IPR019787">
    <property type="entry name" value="Znf_PHD-finger"/>
</dbReference>
<dbReference type="EMBL" id="JAZDUA010000160">
    <property type="protein sequence ID" value="KAK7865961.1"/>
    <property type="molecule type" value="Genomic_DNA"/>
</dbReference>
<evidence type="ECO:0000256" key="4">
    <source>
        <dbReference type="PROSITE-ProRule" id="PRU00146"/>
    </source>
</evidence>
<accession>A0AAN9VNH3</accession>
<dbReference type="SUPFAM" id="SSF57903">
    <property type="entry name" value="FYVE/PHD zinc finger"/>
    <property type="match status" value="1"/>
</dbReference>
<evidence type="ECO:0000256" key="2">
    <source>
        <dbReference type="ARBA" id="ARBA00022771"/>
    </source>
</evidence>
<evidence type="ECO:0000256" key="1">
    <source>
        <dbReference type="ARBA" id="ARBA00022723"/>
    </source>
</evidence>
<proteinExistence type="predicted"/>